<dbReference type="Gene3D" id="3.90.550.10">
    <property type="entry name" value="Spore Coat Polysaccharide Biosynthesis Protein SpsA, Chain A"/>
    <property type="match status" value="1"/>
</dbReference>
<dbReference type="InterPro" id="IPR005835">
    <property type="entry name" value="NTP_transferase_dom"/>
</dbReference>
<dbReference type="Proteomes" id="UP000029859">
    <property type="component" value="Unassembled WGS sequence"/>
</dbReference>
<evidence type="ECO:0000259" key="3">
    <source>
        <dbReference type="Pfam" id="PF00483"/>
    </source>
</evidence>
<evidence type="ECO:0000256" key="1">
    <source>
        <dbReference type="ARBA" id="ARBA00022679"/>
    </source>
</evidence>
<dbReference type="AlphaFoldDB" id="A0A099T194"/>
<protein>
    <submittedName>
        <fullName evidence="4">Nucleotidyl transferase</fullName>
    </submittedName>
</protein>
<feature type="domain" description="Nucleotidyl transferase" evidence="3">
    <location>
        <begin position="16"/>
        <end position="125"/>
    </location>
</feature>
<organism evidence="4 5">
    <name type="scientific">Methanococcoides methylutens</name>
    <dbReference type="NCBI Taxonomy" id="2226"/>
    <lineage>
        <taxon>Archaea</taxon>
        <taxon>Methanobacteriati</taxon>
        <taxon>Methanobacteriota</taxon>
        <taxon>Stenosarchaea group</taxon>
        <taxon>Methanomicrobia</taxon>
        <taxon>Methanosarcinales</taxon>
        <taxon>Methanosarcinaceae</taxon>
        <taxon>Methanococcoides</taxon>
    </lineage>
</organism>
<keyword evidence="5" id="KW-1185">Reference proteome</keyword>
<dbReference type="SUPFAM" id="SSF53448">
    <property type="entry name" value="Nucleotide-diphospho-sugar transferases"/>
    <property type="match status" value="1"/>
</dbReference>
<dbReference type="PANTHER" id="PTHR43584:SF5">
    <property type="entry name" value="PROTEIN LICC"/>
    <property type="match status" value="1"/>
</dbReference>
<dbReference type="CDD" id="cd02523">
    <property type="entry name" value="PC_cytidylyltransferase"/>
    <property type="match status" value="1"/>
</dbReference>
<keyword evidence="1 4" id="KW-0808">Transferase</keyword>
<dbReference type="EMBL" id="JRHO01000013">
    <property type="protein sequence ID" value="KGK98649.1"/>
    <property type="molecule type" value="Genomic_DNA"/>
</dbReference>
<evidence type="ECO:0000256" key="2">
    <source>
        <dbReference type="ARBA" id="ARBA00022695"/>
    </source>
</evidence>
<dbReference type="PANTHER" id="PTHR43584">
    <property type="entry name" value="NUCLEOTIDYL TRANSFERASE"/>
    <property type="match status" value="1"/>
</dbReference>
<proteinExistence type="predicted"/>
<reference evidence="4 5" key="1">
    <citation type="submission" date="2014-09" db="EMBL/GenBank/DDBJ databases">
        <title>Draft genome sequence of an obligately methylotrophic methanogen, Methanococcoides methylutens, isolated from marine sediment.</title>
        <authorList>
            <person name="Guan Y."/>
            <person name="Ngugi D.K."/>
            <person name="Blom J."/>
            <person name="Ali S."/>
            <person name="Ferry J.G."/>
            <person name="Stingl U."/>
        </authorList>
    </citation>
    <scope>NUCLEOTIDE SEQUENCE [LARGE SCALE GENOMIC DNA]</scope>
    <source>
        <strain evidence="4 5">DSM 2657</strain>
    </source>
</reference>
<keyword evidence="2" id="KW-0548">Nucleotidyltransferase</keyword>
<dbReference type="Pfam" id="PF00483">
    <property type="entry name" value="NTP_transferase"/>
    <property type="match status" value="1"/>
</dbReference>
<dbReference type="RefSeq" id="WP_048194459.1">
    <property type="nucleotide sequence ID" value="NZ_CAAGSM010000009.1"/>
</dbReference>
<evidence type="ECO:0000313" key="5">
    <source>
        <dbReference type="Proteomes" id="UP000029859"/>
    </source>
</evidence>
<gene>
    <name evidence="4" type="ORF">LI82_07275</name>
</gene>
<dbReference type="InterPro" id="IPR050065">
    <property type="entry name" value="GlmU-like"/>
</dbReference>
<accession>A0A099T194</accession>
<dbReference type="InterPro" id="IPR029044">
    <property type="entry name" value="Nucleotide-diphossugar_trans"/>
</dbReference>
<evidence type="ECO:0000313" key="4">
    <source>
        <dbReference type="EMBL" id="KGK98649.1"/>
    </source>
</evidence>
<name>A0A099T194_METMT</name>
<sequence length="249" mass="28249">MNSDHSNRGNGPITTALLLAAGKGSRLYPLTRDTPKCLTMVHEASILERLVINLKKQGFKRLVVVTGYQEKCIRDFLETRACGMEIDFIISPLYATTNNIYSLWMARNIINEQFLLVESDLVFDGSLLDEMCSPDRIAVARMQPWMNGSTVTVNRSQNVKKFQNGIAGTFDEARYKTVNIYSFSLSSWQRITERLDQYISAGKVNDYYETVFAEMVADGSLDLKTVSFDSKRWYEIDTVADLAKAETLF</sequence>
<comment type="caution">
    <text evidence="4">The sequence shown here is derived from an EMBL/GenBank/DDBJ whole genome shotgun (WGS) entry which is preliminary data.</text>
</comment>
<dbReference type="GO" id="GO:0016779">
    <property type="term" value="F:nucleotidyltransferase activity"/>
    <property type="evidence" value="ECO:0007669"/>
    <property type="project" value="UniProtKB-KW"/>
</dbReference>
<dbReference type="OrthoDB" id="25155at2157"/>